<feature type="site" description="Transition state stabilizer" evidence="9">
    <location>
        <position position="246"/>
    </location>
</feature>
<comment type="similarity">
    <text evidence="9">Belongs to the acetylglutamate kinase family. ArgB subfamily.</text>
</comment>
<dbReference type="PIRSF" id="PIRSF000728">
    <property type="entry name" value="NAGK"/>
    <property type="match status" value="1"/>
</dbReference>
<organism evidence="11 12">
    <name type="scientific">Clostridium tanneri</name>
    <dbReference type="NCBI Taxonomy" id="3037988"/>
    <lineage>
        <taxon>Bacteria</taxon>
        <taxon>Bacillati</taxon>
        <taxon>Bacillota</taxon>
        <taxon>Clostridia</taxon>
        <taxon>Eubacteriales</taxon>
        <taxon>Clostridiaceae</taxon>
        <taxon>Clostridium</taxon>
    </lineage>
</organism>
<dbReference type="InterPro" id="IPR001048">
    <property type="entry name" value="Asp/Glu/Uridylate_kinase"/>
</dbReference>
<feature type="domain" description="Aspartate/glutamate/uridylate kinase" evidence="10">
    <location>
        <begin position="22"/>
        <end position="265"/>
    </location>
</feature>
<dbReference type="PRINTS" id="PR00474">
    <property type="entry name" value="GLU5KINASE"/>
</dbReference>
<dbReference type="InterPro" id="IPR041727">
    <property type="entry name" value="NAGK-C"/>
</dbReference>
<evidence type="ECO:0000256" key="3">
    <source>
        <dbReference type="ARBA" id="ARBA00022605"/>
    </source>
</evidence>
<keyword evidence="9" id="KW-0963">Cytoplasm</keyword>
<protein>
    <recommendedName>
        <fullName evidence="9">Acetylglutamate kinase</fullName>
        <ecNumber evidence="9">2.7.2.8</ecNumber>
    </recommendedName>
    <alternativeName>
        <fullName evidence="9">N-acetyl-L-glutamate 5-phosphotransferase</fullName>
    </alternativeName>
    <alternativeName>
        <fullName evidence="9">NAG kinase</fullName>
        <shortName evidence="9">NAGK</shortName>
    </alternativeName>
</protein>
<comment type="function">
    <text evidence="9">Catalyzes the ATP-dependent phosphorylation of N-acetyl-L-glutamate.</text>
</comment>
<dbReference type="EMBL" id="JARUJP010000022">
    <property type="protein sequence ID" value="MDW8802519.1"/>
    <property type="molecule type" value="Genomic_DNA"/>
</dbReference>
<dbReference type="InterPro" id="IPR036393">
    <property type="entry name" value="AceGlu_kinase-like_sf"/>
</dbReference>
<dbReference type="InterPro" id="IPR001057">
    <property type="entry name" value="Glu/AcGlu_kinase"/>
</dbReference>
<evidence type="ECO:0000259" key="10">
    <source>
        <dbReference type="Pfam" id="PF00696"/>
    </source>
</evidence>
<feature type="binding site" evidence="9">
    <location>
        <position position="183"/>
    </location>
    <ligand>
        <name>substrate</name>
    </ligand>
</feature>
<proteinExistence type="inferred from homology"/>
<dbReference type="Proteomes" id="UP001281656">
    <property type="component" value="Unassembled WGS sequence"/>
</dbReference>
<keyword evidence="5 9" id="KW-0547">Nucleotide-binding</keyword>
<keyword evidence="6 9" id="KW-0418">Kinase</keyword>
<dbReference type="CDD" id="cd04250">
    <property type="entry name" value="AAK_NAGK-C"/>
    <property type="match status" value="1"/>
</dbReference>
<evidence type="ECO:0000256" key="1">
    <source>
        <dbReference type="ARBA" id="ARBA00004828"/>
    </source>
</evidence>
<name>A0ABU4JWI9_9CLOT</name>
<keyword evidence="2 9" id="KW-0055">Arginine biosynthesis</keyword>
<evidence type="ECO:0000256" key="2">
    <source>
        <dbReference type="ARBA" id="ARBA00022571"/>
    </source>
</evidence>
<evidence type="ECO:0000256" key="9">
    <source>
        <dbReference type="HAMAP-Rule" id="MF_00082"/>
    </source>
</evidence>
<accession>A0ABU4JWI9</accession>
<dbReference type="EC" id="2.7.2.8" evidence="9"/>
<keyword evidence="4 9" id="KW-0808">Transferase</keyword>
<dbReference type="GO" id="GO:0003991">
    <property type="term" value="F:acetylglutamate kinase activity"/>
    <property type="evidence" value="ECO:0007669"/>
    <property type="project" value="UniProtKB-EC"/>
</dbReference>
<sequence>MVVQHGSVDIELLSKLKVYSGKTFVIKYGGSIMNNELSKTAFVNDVLQLTNLGIKVVIIHGGGPEISKWLDKIGIESNFIKGLRVTDKTTMEIVEMVLSGHVNKELASDLSRIGINAIGISGKDSNLINAKKKYLFENNEMIDLGFVGEIVNINKKVLLGLLERGYVPTISPVASDTDGNSYNINADYAASSISSALKAEKLIILTDIEGVYTDINNPSTLLSSITTDEIKHLSEIGAISSGMIPKLECCISALEKGTKDVHLIDGRKEHSLIYGITRNCGTKIISERGVNQWKKII</sequence>
<keyword evidence="7 9" id="KW-0067">ATP-binding</keyword>
<dbReference type="PANTHER" id="PTHR23342:SF0">
    <property type="entry name" value="N-ACETYLGLUTAMATE SYNTHASE, MITOCHONDRIAL"/>
    <property type="match status" value="1"/>
</dbReference>
<evidence type="ECO:0000256" key="6">
    <source>
        <dbReference type="ARBA" id="ARBA00022777"/>
    </source>
</evidence>
<comment type="caution">
    <text evidence="11">The sequence shown here is derived from an EMBL/GenBank/DDBJ whole genome shotgun (WGS) entry which is preliminary data.</text>
</comment>
<evidence type="ECO:0000313" key="12">
    <source>
        <dbReference type="Proteomes" id="UP001281656"/>
    </source>
</evidence>
<dbReference type="NCBIfam" id="TIGR00761">
    <property type="entry name" value="argB"/>
    <property type="match status" value="1"/>
</dbReference>
<dbReference type="InterPro" id="IPR037528">
    <property type="entry name" value="ArgB"/>
</dbReference>
<dbReference type="PANTHER" id="PTHR23342">
    <property type="entry name" value="N-ACETYLGLUTAMATE SYNTHASE"/>
    <property type="match status" value="1"/>
</dbReference>
<dbReference type="Pfam" id="PF00696">
    <property type="entry name" value="AA_kinase"/>
    <property type="match status" value="1"/>
</dbReference>
<evidence type="ECO:0000256" key="7">
    <source>
        <dbReference type="ARBA" id="ARBA00022840"/>
    </source>
</evidence>
<evidence type="ECO:0000256" key="5">
    <source>
        <dbReference type="ARBA" id="ARBA00022741"/>
    </source>
</evidence>
<feature type="binding site" evidence="9">
    <location>
        <position position="84"/>
    </location>
    <ligand>
        <name>substrate</name>
    </ligand>
</feature>
<gene>
    <name evidence="9 11" type="primary">argB</name>
    <name evidence="11" type="ORF">P8V03_15335</name>
</gene>
<feature type="site" description="Transition state stabilizer" evidence="9">
    <location>
        <position position="27"/>
    </location>
</feature>
<comment type="subcellular location">
    <subcellularLocation>
        <location evidence="9">Cytoplasm</location>
    </subcellularLocation>
</comment>
<dbReference type="SUPFAM" id="SSF53633">
    <property type="entry name" value="Carbamate kinase-like"/>
    <property type="match status" value="1"/>
</dbReference>
<dbReference type="RefSeq" id="WP_261671290.1">
    <property type="nucleotide sequence ID" value="NZ_JARUJP010000022.1"/>
</dbReference>
<reference evidence="11 12" key="1">
    <citation type="submission" date="2023-04" db="EMBL/GenBank/DDBJ databases">
        <title>Clostridium tannerae sp. nov., isolated from the fecal material of an alpaca.</title>
        <authorList>
            <person name="Miller S."/>
            <person name="Hendry M."/>
            <person name="King J."/>
            <person name="Sankaranarayanan K."/>
            <person name="Lawson P.A."/>
        </authorList>
    </citation>
    <scope>NUCLEOTIDE SEQUENCE [LARGE SCALE GENOMIC DNA]</scope>
    <source>
        <strain evidence="11 12">A1-XYC3</strain>
    </source>
</reference>
<dbReference type="HAMAP" id="MF_00082">
    <property type="entry name" value="ArgB"/>
    <property type="match status" value="1"/>
</dbReference>
<evidence type="ECO:0000256" key="8">
    <source>
        <dbReference type="ARBA" id="ARBA00048141"/>
    </source>
</evidence>
<keyword evidence="3 9" id="KW-0028">Amino-acid biosynthesis</keyword>
<evidence type="ECO:0000313" key="11">
    <source>
        <dbReference type="EMBL" id="MDW8802519.1"/>
    </source>
</evidence>
<evidence type="ECO:0000256" key="4">
    <source>
        <dbReference type="ARBA" id="ARBA00022679"/>
    </source>
</evidence>
<comment type="pathway">
    <text evidence="1 9">Amino-acid biosynthesis; L-arginine biosynthesis; N(2)-acetyl-L-ornithine from L-glutamate: step 2/4.</text>
</comment>
<feature type="binding site" evidence="9">
    <location>
        <begin position="62"/>
        <end position="63"/>
    </location>
    <ligand>
        <name>substrate</name>
    </ligand>
</feature>
<keyword evidence="12" id="KW-1185">Reference proteome</keyword>
<comment type="catalytic activity">
    <reaction evidence="8 9">
        <text>N-acetyl-L-glutamate + ATP = N-acetyl-L-glutamyl 5-phosphate + ADP</text>
        <dbReference type="Rhea" id="RHEA:14629"/>
        <dbReference type="ChEBI" id="CHEBI:30616"/>
        <dbReference type="ChEBI" id="CHEBI:44337"/>
        <dbReference type="ChEBI" id="CHEBI:57936"/>
        <dbReference type="ChEBI" id="CHEBI:456216"/>
        <dbReference type="EC" id="2.7.2.8"/>
    </reaction>
</comment>
<dbReference type="InterPro" id="IPR004662">
    <property type="entry name" value="AcgluKinase_fam"/>
</dbReference>
<dbReference type="Gene3D" id="3.40.1160.10">
    <property type="entry name" value="Acetylglutamate kinase-like"/>
    <property type="match status" value="1"/>
</dbReference>